<dbReference type="GeneID" id="68876027"/>
<keyword evidence="1" id="KW-0812">Transmembrane</keyword>
<dbReference type="RefSeq" id="WP_125149425.1">
    <property type="nucleotide sequence ID" value="NZ_CAKJVD010000014.1"/>
</dbReference>
<dbReference type="GO" id="GO:0010181">
    <property type="term" value="F:FMN binding"/>
    <property type="evidence" value="ECO:0007669"/>
    <property type="project" value="InterPro"/>
</dbReference>
<sequence>MKAGKSFIIVLVVLVVFIVIVFLGYSIYRYPAKFRNLSDNSLKEEEVKEVRSEILKKEDVKILVAYFSNSGTTERMASEISTELNADLFEIKPKEAYSNIYTQGNNEIRNSARPELAETVDNMDEYDVVFVGFPVWWHATPAVINTFLESHDLSGKLIIPFCTSGGSDIDEPMPTFLDSCDGLAVFGEKRITGTGEITGWLEELELQSATAQ</sequence>
<dbReference type="PANTHER" id="PTHR39201">
    <property type="entry name" value="EXPORTED PROTEIN-RELATED"/>
    <property type="match status" value="1"/>
</dbReference>
<evidence type="ECO:0000259" key="2">
    <source>
        <dbReference type="PROSITE" id="PS50902"/>
    </source>
</evidence>
<dbReference type="Pfam" id="PF12682">
    <property type="entry name" value="Flavodoxin_4"/>
    <property type="match status" value="1"/>
</dbReference>
<dbReference type="AlphaFoldDB" id="A0A650M6A7"/>
<feature type="transmembrane region" description="Helical" evidence="1">
    <location>
        <begin position="6"/>
        <end position="28"/>
    </location>
</feature>
<accession>A0A650M6A7</accession>
<gene>
    <name evidence="3" type="ORF">CNEO_45065</name>
    <name evidence="4" type="ORF">CNEONATNEC25_00696</name>
</gene>
<name>A0A650M6A7_9CLOT</name>
<proteinExistence type="predicted"/>
<dbReference type="GO" id="GO:0003955">
    <property type="term" value="F:NAD(P)H dehydrogenase (quinone) activity"/>
    <property type="evidence" value="ECO:0007669"/>
    <property type="project" value="UniProtKB-EC"/>
</dbReference>
<evidence type="ECO:0000256" key="1">
    <source>
        <dbReference type="SAM" id="Phobius"/>
    </source>
</evidence>
<evidence type="ECO:0000313" key="4">
    <source>
        <dbReference type="EMBL" id="VCT83101.1"/>
    </source>
</evidence>
<reference evidence="3" key="2">
    <citation type="submission" date="2021-10" db="EMBL/GenBank/DDBJ databases">
        <authorList>
            <person name="Mesa V."/>
        </authorList>
    </citation>
    <scope>NUCLEOTIDE SEQUENCE</scope>
    <source>
        <strain evidence="3">CC3_PB</strain>
    </source>
</reference>
<dbReference type="InterPro" id="IPR029039">
    <property type="entry name" value="Flavoprotein-like_sf"/>
</dbReference>
<dbReference type="EMBL" id="CAKJVE010000004">
    <property type="protein sequence ID" value="CAG9711089.1"/>
    <property type="molecule type" value="Genomic_DNA"/>
</dbReference>
<evidence type="ECO:0000313" key="5">
    <source>
        <dbReference type="Proteomes" id="UP000431451"/>
    </source>
</evidence>
<feature type="domain" description="Flavodoxin-like" evidence="2">
    <location>
        <begin position="62"/>
        <end position="212"/>
    </location>
</feature>
<organism evidence="4 5">
    <name type="scientific">Clostridium neonatale</name>
    <dbReference type="NCBI Taxonomy" id="137838"/>
    <lineage>
        <taxon>Bacteria</taxon>
        <taxon>Bacillati</taxon>
        <taxon>Bacillota</taxon>
        <taxon>Clostridia</taxon>
        <taxon>Eubacteriales</taxon>
        <taxon>Clostridiaceae</taxon>
        <taxon>Clostridium</taxon>
    </lineage>
</organism>
<dbReference type="PANTHER" id="PTHR39201:SF1">
    <property type="entry name" value="FLAVODOXIN-LIKE DOMAIN-CONTAINING PROTEIN"/>
    <property type="match status" value="1"/>
</dbReference>
<evidence type="ECO:0000313" key="3">
    <source>
        <dbReference type="EMBL" id="CAG9711089.1"/>
    </source>
</evidence>
<protein>
    <submittedName>
        <fullName evidence="4">NAD(P)H dehydrogenase (Quinone)</fullName>
        <ecNumber evidence="4">1.6.5.2</ecNumber>
    </submittedName>
</protein>
<keyword evidence="1" id="KW-0472">Membrane</keyword>
<dbReference type="Proteomes" id="UP000431451">
    <property type="component" value="Unassembled WGS sequence"/>
</dbReference>
<reference evidence="4 5" key="1">
    <citation type="submission" date="2018-06" db="EMBL/GenBank/DDBJ databases">
        <authorList>
            <consortium name="IHU Genomes"/>
        </authorList>
    </citation>
    <scope>NUCLEOTIDE SEQUENCE [LARGE SCALE GENOMIC DNA]</scope>
    <source>
        <strain evidence="4 5">NEC25</strain>
    </source>
</reference>
<keyword evidence="4" id="KW-0560">Oxidoreductase</keyword>
<dbReference type="EC" id="1.6.5.2" evidence="4"/>
<dbReference type="InterPro" id="IPR008254">
    <property type="entry name" value="Flavodoxin/NO_synth"/>
</dbReference>
<dbReference type="PROSITE" id="PS50902">
    <property type="entry name" value="FLAVODOXIN_LIKE"/>
    <property type="match status" value="1"/>
</dbReference>
<dbReference type="Proteomes" id="UP000789738">
    <property type="component" value="Unassembled WGS sequence"/>
</dbReference>
<keyword evidence="1" id="KW-1133">Transmembrane helix</keyword>
<dbReference type="Gene3D" id="3.40.50.360">
    <property type="match status" value="1"/>
</dbReference>
<dbReference type="SUPFAM" id="SSF52218">
    <property type="entry name" value="Flavoproteins"/>
    <property type="match status" value="1"/>
</dbReference>
<dbReference type="EMBL" id="UWJD01000001">
    <property type="protein sequence ID" value="VCT83101.1"/>
    <property type="molecule type" value="Genomic_DNA"/>
</dbReference>